<dbReference type="eggNOG" id="KOG1703">
    <property type="taxonomic scope" value="Eukaryota"/>
</dbReference>
<organism evidence="8 9">
    <name type="scientific">Capsaspora owczarzaki (strain ATCC 30864)</name>
    <dbReference type="NCBI Taxonomy" id="595528"/>
    <lineage>
        <taxon>Eukaryota</taxon>
        <taxon>Filasterea</taxon>
        <taxon>Capsaspora</taxon>
    </lineage>
</organism>
<dbReference type="CDD" id="cd08368">
    <property type="entry name" value="LIM"/>
    <property type="match status" value="1"/>
</dbReference>
<dbReference type="Pfam" id="PF00412">
    <property type="entry name" value="LIM"/>
    <property type="match status" value="4"/>
</dbReference>
<dbReference type="Pfam" id="PF00621">
    <property type="entry name" value="RhoGEF"/>
    <property type="match status" value="1"/>
</dbReference>
<evidence type="ECO:0000313" key="8">
    <source>
        <dbReference type="EMBL" id="KJE89238.1"/>
    </source>
</evidence>
<dbReference type="EMBL" id="KE346360">
    <property type="protein sequence ID" value="KJE89238.1"/>
    <property type="molecule type" value="Genomic_DNA"/>
</dbReference>
<feature type="domain" description="DH" evidence="6">
    <location>
        <begin position="37"/>
        <end position="218"/>
    </location>
</feature>
<proteinExistence type="predicted"/>
<dbReference type="AlphaFoldDB" id="A0A0D2WJ42"/>
<dbReference type="Gene3D" id="2.30.29.30">
    <property type="entry name" value="Pleckstrin-homology domain (PH domain)/Phosphotyrosine-binding domain (PTB)"/>
    <property type="match status" value="1"/>
</dbReference>
<dbReference type="InterPro" id="IPR001781">
    <property type="entry name" value="Znf_LIM"/>
</dbReference>
<feature type="region of interest" description="Disordered" evidence="4">
    <location>
        <begin position="450"/>
        <end position="496"/>
    </location>
</feature>
<dbReference type="InParanoid" id="A0A0D2WJ42"/>
<dbReference type="Pfam" id="PF22697">
    <property type="entry name" value="SOS1_NGEF_PH"/>
    <property type="match status" value="1"/>
</dbReference>
<dbReference type="SUPFAM" id="SSF48065">
    <property type="entry name" value="DBL homology domain (DH-domain)"/>
    <property type="match status" value="1"/>
</dbReference>
<dbReference type="GO" id="GO:0005085">
    <property type="term" value="F:guanyl-nucleotide exchange factor activity"/>
    <property type="evidence" value="ECO:0007669"/>
    <property type="project" value="InterPro"/>
</dbReference>
<dbReference type="PROSITE" id="PS50003">
    <property type="entry name" value="PH_DOMAIN"/>
    <property type="match status" value="1"/>
</dbReference>
<reference evidence="9" key="1">
    <citation type="submission" date="2011-02" db="EMBL/GenBank/DDBJ databases">
        <title>The Genome Sequence of Capsaspora owczarzaki ATCC 30864.</title>
        <authorList>
            <person name="Russ C."/>
            <person name="Cuomo C."/>
            <person name="Burger G."/>
            <person name="Gray M.W."/>
            <person name="Holland P.W.H."/>
            <person name="King N."/>
            <person name="Lang F.B.F."/>
            <person name="Roger A.J."/>
            <person name="Ruiz-Trillo I."/>
            <person name="Young S.K."/>
            <person name="Zeng Q."/>
            <person name="Gargeya S."/>
            <person name="Alvarado L."/>
            <person name="Berlin A."/>
            <person name="Chapman S.B."/>
            <person name="Chen Z."/>
            <person name="Freedman E."/>
            <person name="Gellesch M."/>
            <person name="Goldberg J."/>
            <person name="Griggs A."/>
            <person name="Gujja S."/>
            <person name="Heilman E."/>
            <person name="Heiman D."/>
            <person name="Howarth C."/>
            <person name="Mehta T."/>
            <person name="Neiman D."/>
            <person name="Pearson M."/>
            <person name="Roberts A."/>
            <person name="Saif S."/>
            <person name="Shea T."/>
            <person name="Shenoy N."/>
            <person name="Sisk P."/>
            <person name="Stolte C."/>
            <person name="Sykes S."/>
            <person name="White J."/>
            <person name="Yandava C."/>
            <person name="Haas B."/>
            <person name="Nusbaum C."/>
            <person name="Birren B."/>
        </authorList>
    </citation>
    <scope>NUCLEOTIDE SEQUENCE</scope>
    <source>
        <strain evidence="9">ATCC 30864</strain>
    </source>
</reference>
<evidence type="ECO:0000313" key="9">
    <source>
        <dbReference type="Proteomes" id="UP000008743"/>
    </source>
</evidence>
<dbReference type="GO" id="GO:0046872">
    <property type="term" value="F:metal ion binding"/>
    <property type="evidence" value="ECO:0007669"/>
    <property type="project" value="UniProtKB-KW"/>
</dbReference>
<dbReference type="SUPFAM" id="SSF50729">
    <property type="entry name" value="PH domain-like"/>
    <property type="match status" value="1"/>
</dbReference>
<evidence type="ECO:0000256" key="3">
    <source>
        <dbReference type="PROSITE-ProRule" id="PRU00125"/>
    </source>
</evidence>
<dbReference type="OrthoDB" id="1594986at2759"/>
<accession>A0A0D2WJ42</accession>
<feature type="region of interest" description="Disordered" evidence="4">
    <location>
        <begin position="403"/>
        <end position="424"/>
    </location>
</feature>
<name>A0A0D2WJ42_CAPO3</name>
<dbReference type="PROSITE" id="PS50023">
    <property type="entry name" value="LIM_DOMAIN_2"/>
    <property type="match status" value="2"/>
</dbReference>
<dbReference type="SMART" id="SM00132">
    <property type="entry name" value="LIM"/>
    <property type="match status" value="4"/>
</dbReference>
<keyword evidence="1 3" id="KW-0479">Metal-binding</keyword>
<dbReference type="Gene3D" id="2.10.110.10">
    <property type="entry name" value="Cysteine Rich Protein"/>
    <property type="match status" value="4"/>
</dbReference>
<sequence>MVATLSKKAVEKKCPVPPLEAAKVAAPPPKKMTPEEFRSKIVDEIRLTEQAYVKDLMSLNHSYIRPLRQVEFIHPSDFKKLFGNVIDIFEFQKRFFKKLAQTSSLPPDQQRIGACFLDHKEAFKVYTMYCANHPNAVATLLKYETLPKWKAFAANWTKTTGKLFDIGSSLIKPIQRICKYPLLLRELIKHTPETHPDFADITEAMDAMNSVTIYINEMKRKLENLQVMAQLHTKIHNWSGPSLVSSGELIQDGMVTQIDGTNKETVYLLLLGKQTAICRKRKKDEYDYKRSAPNDYLVLKNLSDEQLPFGFTISSTVPTMLETWSFQCKNAGEKNQWLAALSKTIKVDPSGFKSTSIVAGAVTQTDQSAKFTAESNENKVRFAFGYLKALSDSQLQPELAKQQQEFASAEQRTEAMFEPSKSLERELRERAANVEELKAEIARRAELAAAAKPAVAPKPAARPPAPLPSKEAPKPAPAPVTSAPTSSERDSFSDMSRASINSHSGVLSALGPNDTLGLRINSRPTLTAMDETLSDFESMSVIDVALPTISEEEHAPLPDLPTTEENSAAVAAMELLATELEDQRTKCAHCNEVITDPTTSTLALGKTWHQDHFCCQACKTPLSGCTYHEKDGNAYCNDDYQRLFNSCEACRQPINDGEFVTIGDNSNMRWHKHHFECEHCKENLLSSKIYERLGKIYCEKDFKAQFGVDCGLCGQLIEGKYMVALEHHWHENCFVCNYEGCRAPFPDGRFYNHNNAPYCELHFHTITGSLCNECQKPVLGRHITSATGKVHPECLICTICRRQLSLSEPVQEVVSGGKARFLCGNCVA</sequence>
<dbReference type="InterPro" id="IPR000219">
    <property type="entry name" value="DH_dom"/>
</dbReference>
<evidence type="ECO:0000259" key="7">
    <source>
        <dbReference type="PROSITE" id="PS50023"/>
    </source>
</evidence>
<evidence type="ECO:0000256" key="4">
    <source>
        <dbReference type="SAM" id="MobiDB-lite"/>
    </source>
</evidence>
<dbReference type="PANTHER" id="PTHR45834">
    <property type="entry name" value="RHO GUANINE NUCLEOTIDE EXCHANGE FACTOR 9-RELATED"/>
    <property type="match status" value="1"/>
</dbReference>
<dbReference type="InterPro" id="IPR001849">
    <property type="entry name" value="PH_domain"/>
</dbReference>
<dbReference type="Proteomes" id="UP000008743">
    <property type="component" value="Unassembled WGS sequence"/>
</dbReference>
<dbReference type="InterPro" id="IPR035899">
    <property type="entry name" value="DBL_dom_sf"/>
</dbReference>
<keyword evidence="2 3" id="KW-0862">Zinc</keyword>
<dbReference type="GO" id="GO:0005829">
    <property type="term" value="C:cytosol"/>
    <property type="evidence" value="ECO:0007669"/>
    <property type="project" value="TreeGrafter"/>
</dbReference>
<keyword evidence="9" id="KW-1185">Reference proteome</keyword>
<dbReference type="InterPro" id="IPR055251">
    <property type="entry name" value="SOS1_NGEF_PH"/>
</dbReference>
<dbReference type="PROSITE" id="PS50010">
    <property type="entry name" value="DH_2"/>
    <property type="match status" value="1"/>
</dbReference>
<dbReference type="SMART" id="SM00325">
    <property type="entry name" value="RhoGEF"/>
    <property type="match status" value="1"/>
</dbReference>
<feature type="compositionally biased region" description="Low complexity" evidence="4">
    <location>
        <begin position="450"/>
        <end position="459"/>
    </location>
</feature>
<evidence type="ECO:0000259" key="5">
    <source>
        <dbReference type="PROSITE" id="PS50003"/>
    </source>
</evidence>
<dbReference type="PhylomeDB" id="A0A0D2WJ42"/>
<protein>
    <submittedName>
        <fullName evidence="8">Uncharacterized protein</fullName>
    </submittedName>
</protein>
<dbReference type="SUPFAM" id="SSF57716">
    <property type="entry name" value="Glucocorticoid receptor-like (DNA-binding domain)"/>
    <property type="match status" value="3"/>
</dbReference>
<dbReference type="CDD" id="cd00160">
    <property type="entry name" value="RhoGEF"/>
    <property type="match status" value="1"/>
</dbReference>
<feature type="compositionally biased region" description="Basic and acidic residues" evidence="4">
    <location>
        <begin position="411"/>
        <end position="424"/>
    </location>
</feature>
<evidence type="ECO:0000259" key="6">
    <source>
        <dbReference type="PROSITE" id="PS50010"/>
    </source>
</evidence>
<gene>
    <name evidence="8" type="ORF">CAOG_000751</name>
</gene>
<dbReference type="InterPro" id="IPR053086">
    <property type="entry name" value="RhoGEF_domain"/>
</dbReference>
<feature type="domain" description="LIM zinc-binding" evidence="7">
    <location>
        <begin position="708"/>
        <end position="769"/>
    </location>
</feature>
<feature type="domain" description="LIM zinc-binding" evidence="7">
    <location>
        <begin position="585"/>
        <end position="646"/>
    </location>
</feature>
<dbReference type="PROSITE" id="PS00478">
    <property type="entry name" value="LIM_DOMAIN_1"/>
    <property type="match status" value="1"/>
</dbReference>
<dbReference type="InterPro" id="IPR011993">
    <property type="entry name" value="PH-like_dom_sf"/>
</dbReference>
<dbReference type="Gene3D" id="1.20.900.10">
    <property type="entry name" value="Dbl homology (DH) domain"/>
    <property type="match status" value="1"/>
</dbReference>
<dbReference type="PANTHER" id="PTHR45834:SF3">
    <property type="entry name" value="RHO GUANINE NUCLEOTIDE EXCHANGE FACTOR 3, ISOFORM L"/>
    <property type="match status" value="1"/>
</dbReference>
<dbReference type="eggNOG" id="KOG3519">
    <property type="taxonomic scope" value="Eukaryota"/>
</dbReference>
<keyword evidence="3" id="KW-0440">LIM domain</keyword>
<dbReference type="STRING" id="595528.A0A0D2WJ42"/>
<evidence type="ECO:0000256" key="2">
    <source>
        <dbReference type="ARBA" id="ARBA00022833"/>
    </source>
</evidence>
<feature type="domain" description="PH" evidence="5">
    <location>
        <begin position="248"/>
        <end position="346"/>
    </location>
</feature>
<evidence type="ECO:0000256" key="1">
    <source>
        <dbReference type="ARBA" id="ARBA00022723"/>
    </source>
</evidence>